<keyword evidence="12" id="KW-0539">Nucleus</keyword>
<evidence type="ECO:0000256" key="7">
    <source>
        <dbReference type="ARBA" id="ARBA00022763"/>
    </source>
</evidence>
<comment type="catalytic activity">
    <reaction evidence="15">
        <text>a 5'-end adenosine-5'-diphospho-5'-ribonucleoside-2'-deoxyribonucleotide-DNA + H2O = a 5'-end 5'-phospho-ribonucleoside-2'-deoxyribonucleotide-DNA + AMP + 2 H(+)</text>
        <dbReference type="Rhea" id="RHEA:52132"/>
        <dbReference type="Rhea" id="RHEA-COMP:13182"/>
        <dbReference type="Rhea" id="RHEA-COMP:13183"/>
        <dbReference type="ChEBI" id="CHEBI:15377"/>
        <dbReference type="ChEBI" id="CHEBI:15378"/>
        <dbReference type="ChEBI" id="CHEBI:136414"/>
        <dbReference type="ChEBI" id="CHEBI:136415"/>
        <dbReference type="ChEBI" id="CHEBI:456215"/>
        <dbReference type="EC" id="3.6.1.71"/>
    </reaction>
</comment>
<keyword evidence="23" id="KW-1185">Reference proteome</keyword>
<evidence type="ECO:0000256" key="1">
    <source>
        <dbReference type="ARBA" id="ARBA00004123"/>
    </source>
</evidence>
<evidence type="ECO:0000313" key="23">
    <source>
        <dbReference type="Proteomes" id="UP000664203"/>
    </source>
</evidence>
<dbReference type="EMBL" id="CAJPDR010000386">
    <property type="protein sequence ID" value="CAF9934678.1"/>
    <property type="molecule type" value="Genomic_DNA"/>
</dbReference>
<dbReference type="InterPro" id="IPR036265">
    <property type="entry name" value="HIT-like_sf"/>
</dbReference>
<reference evidence="22" key="1">
    <citation type="submission" date="2021-03" db="EMBL/GenBank/DDBJ databases">
        <authorList>
            <person name="Tagirdzhanova G."/>
        </authorList>
    </citation>
    <scope>NUCLEOTIDE SEQUENCE</scope>
</reference>
<keyword evidence="9" id="KW-0862">Zinc</keyword>
<evidence type="ECO:0000256" key="12">
    <source>
        <dbReference type="ARBA" id="ARBA00023242"/>
    </source>
</evidence>
<evidence type="ECO:0000256" key="15">
    <source>
        <dbReference type="ARBA" id="ARBA00044713"/>
    </source>
</evidence>
<keyword evidence="11" id="KW-0234">DNA repair</keyword>
<feature type="compositionally biased region" description="Low complexity" evidence="19">
    <location>
        <begin position="124"/>
        <end position="136"/>
    </location>
</feature>
<dbReference type="EC" id="3.6.1.71" evidence="4"/>
<protein>
    <recommendedName>
        <fullName evidence="17">Aprataxin-like protein</fullName>
        <ecNumber evidence="4">3.6.1.71</ecNumber>
        <ecNumber evidence="3">3.6.1.72</ecNumber>
    </recommendedName>
    <alternativeName>
        <fullName evidence="18">Hit family protein 3</fullName>
    </alternativeName>
</protein>
<dbReference type="GO" id="GO:0033699">
    <property type="term" value="F:DNA 5'-adenosine monophosphate hydrolase activity"/>
    <property type="evidence" value="ECO:0007669"/>
    <property type="project" value="UniProtKB-EC"/>
</dbReference>
<evidence type="ECO:0000256" key="17">
    <source>
        <dbReference type="ARBA" id="ARBA00068941"/>
    </source>
</evidence>
<feature type="compositionally biased region" description="Polar residues" evidence="19">
    <location>
        <begin position="90"/>
        <end position="108"/>
    </location>
</feature>
<evidence type="ECO:0000256" key="3">
    <source>
        <dbReference type="ARBA" id="ARBA00012495"/>
    </source>
</evidence>
<evidence type="ECO:0000259" key="21">
    <source>
        <dbReference type="Pfam" id="PF16278"/>
    </source>
</evidence>
<feature type="region of interest" description="Disordered" evidence="19">
    <location>
        <begin position="90"/>
        <end position="142"/>
    </location>
</feature>
<comment type="subcellular location">
    <subcellularLocation>
        <location evidence="2">Cytoplasm</location>
    </subcellularLocation>
    <subcellularLocation>
        <location evidence="1">Nucleus</location>
    </subcellularLocation>
</comment>
<comment type="catalytic activity">
    <reaction evidence="14">
        <text>a 5'-end adenosine-5'-diphospho-5'-2'-deoxyribonucleoside-DNA + H2O = a 5'-end 5'-phospho-2'-deoxyribonucleoside-DNA + AMP + 2 H(+)</text>
        <dbReference type="Rhea" id="RHEA:52128"/>
        <dbReference type="Rhea" id="RHEA-COMP:13180"/>
        <dbReference type="Rhea" id="RHEA-COMP:13181"/>
        <dbReference type="ChEBI" id="CHEBI:15377"/>
        <dbReference type="ChEBI" id="CHEBI:15378"/>
        <dbReference type="ChEBI" id="CHEBI:136412"/>
        <dbReference type="ChEBI" id="CHEBI:136413"/>
        <dbReference type="ChEBI" id="CHEBI:456215"/>
        <dbReference type="EC" id="3.6.1.71"/>
    </reaction>
</comment>
<evidence type="ECO:0000256" key="9">
    <source>
        <dbReference type="ARBA" id="ARBA00022833"/>
    </source>
</evidence>
<keyword evidence="7" id="KW-0227">DNA damage</keyword>
<proteinExistence type="predicted"/>
<dbReference type="GO" id="GO:0120108">
    <property type="term" value="F:DNA-3'-diphospho-5'-guanosine diphosphatase activity"/>
    <property type="evidence" value="ECO:0007669"/>
    <property type="project" value="UniProtKB-EC"/>
</dbReference>
<dbReference type="OrthoDB" id="3512845at2759"/>
<dbReference type="GO" id="GO:0003725">
    <property type="term" value="F:double-stranded RNA binding"/>
    <property type="evidence" value="ECO:0007669"/>
    <property type="project" value="TreeGrafter"/>
</dbReference>
<dbReference type="InterPro" id="IPR032566">
    <property type="entry name" value="Znf-C2HE"/>
</dbReference>
<evidence type="ECO:0000256" key="13">
    <source>
        <dbReference type="ARBA" id="ARBA00024601"/>
    </source>
</evidence>
<evidence type="ECO:0000256" key="2">
    <source>
        <dbReference type="ARBA" id="ARBA00004496"/>
    </source>
</evidence>
<keyword evidence="8" id="KW-0378">Hydrolase</keyword>
<dbReference type="GO" id="GO:0030983">
    <property type="term" value="F:mismatched DNA binding"/>
    <property type="evidence" value="ECO:0007669"/>
    <property type="project" value="TreeGrafter"/>
</dbReference>
<gene>
    <name evidence="22" type="primary">HNT3</name>
    <name evidence="22" type="ORF">ALECFALPRED_006059</name>
</gene>
<dbReference type="Pfam" id="PF01230">
    <property type="entry name" value="HIT"/>
    <property type="match status" value="1"/>
</dbReference>
<dbReference type="GO" id="GO:0005634">
    <property type="term" value="C:nucleus"/>
    <property type="evidence" value="ECO:0007669"/>
    <property type="project" value="UniProtKB-SubCell"/>
</dbReference>
<dbReference type="InterPro" id="IPR011146">
    <property type="entry name" value="HIT-like"/>
</dbReference>
<keyword evidence="6" id="KW-0479">Metal-binding</keyword>
<comment type="caution">
    <text evidence="22">The sequence shown here is derived from an EMBL/GenBank/DDBJ whole genome shotgun (WGS) entry which is preliminary data.</text>
</comment>
<evidence type="ECO:0000256" key="14">
    <source>
        <dbReference type="ARBA" id="ARBA00044639"/>
    </source>
</evidence>
<evidence type="ECO:0000256" key="11">
    <source>
        <dbReference type="ARBA" id="ARBA00023204"/>
    </source>
</evidence>
<organism evidence="22 23">
    <name type="scientific">Alectoria fallacina</name>
    <dbReference type="NCBI Taxonomy" id="1903189"/>
    <lineage>
        <taxon>Eukaryota</taxon>
        <taxon>Fungi</taxon>
        <taxon>Dikarya</taxon>
        <taxon>Ascomycota</taxon>
        <taxon>Pezizomycotina</taxon>
        <taxon>Lecanoromycetes</taxon>
        <taxon>OSLEUM clade</taxon>
        <taxon>Lecanoromycetidae</taxon>
        <taxon>Lecanorales</taxon>
        <taxon>Lecanorineae</taxon>
        <taxon>Parmeliaceae</taxon>
        <taxon>Alectoria</taxon>
    </lineage>
</organism>
<dbReference type="EC" id="3.6.1.72" evidence="3"/>
<evidence type="ECO:0000256" key="19">
    <source>
        <dbReference type="SAM" id="MobiDB-lite"/>
    </source>
</evidence>
<dbReference type="PANTHER" id="PTHR12486">
    <property type="entry name" value="APRATAXIN-RELATED"/>
    <property type="match status" value="1"/>
</dbReference>
<dbReference type="AlphaFoldDB" id="A0A8H3G7T4"/>
<dbReference type="FunFam" id="3.30.428.10:FF:000017">
    <property type="entry name" value="Aprataxin-like protein"/>
    <property type="match status" value="1"/>
</dbReference>
<evidence type="ECO:0000256" key="18">
    <source>
        <dbReference type="ARBA" id="ARBA00076243"/>
    </source>
</evidence>
<evidence type="ECO:0000313" key="22">
    <source>
        <dbReference type="EMBL" id="CAF9934678.1"/>
    </source>
</evidence>
<dbReference type="GO" id="GO:1990165">
    <property type="term" value="F:single-strand break-containing DNA binding"/>
    <property type="evidence" value="ECO:0007669"/>
    <property type="project" value="TreeGrafter"/>
</dbReference>
<evidence type="ECO:0000259" key="20">
    <source>
        <dbReference type="Pfam" id="PF01230"/>
    </source>
</evidence>
<dbReference type="GO" id="GO:0046872">
    <property type="term" value="F:metal ion binding"/>
    <property type="evidence" value="ECO:0007669"/>
    <property type="project" value="UniProtKB-KW"/>
</dbReference>
<dbReference type="Proteomes" id="UP000664203">
    <property type="component" value="Unassembled WGS sequence"/>
</dbReference>
<dbReference type="GO" id="GO:0003697">
    <property type="term" value="F:single-stranded DNA binding"/>
    <property type="evidence" value="ECO:0007669"/>
    <property type="project" value="TreeGrafter"/>
</dbReference>
<sequence>MVVLRPVSVELAQVKGESWLSLIGQSEVSATLSPLEMDYAEVSVLEVASQGHFYMRYYLLCFVRNGLSPVQSTSRYLGSTGSRNMATQLAHSQDATTGEEIASTTVPQKETPPKRNAFSDLMSPKKPSPSSKQPSSNTPQADLARTTTFLGRDGLGAYITSPASFPTSRVIYHDEQWVVINDLFPKSSIHVLLLPRNPAKQLLHPFEAFEDLDFLKGVQAEVQKLRRLAAIELHRRYGNFSALDQKRRKALDAFDGDSDSESRHLPIGRDWSQSVISGIHVGPSMNHLHIHILSVDRHSECMKHRRHYNSFSTPFLIDVEDFPLDRDDKRRHPGREGYMERDLKCWRCGKVFGNKFSRLKEHLDEEFEEWKKE</sequence>
<evidence type="ECO:0000256" key="5">
    <source>
        <dbReference type="ARBA" id="ARBA00022490"/>
    </source>
</evidence>
<dbReference type="GO" id="GO:0000012">
    <property type="term" value="P:single strand break repair"/>
    <property type="evidence" value="ECO:0007669"/>
    <property type="project" value="TreeGrafter"/>
</dbReference>
<comment type="catalytic activity">
    <reaction evidence="13">
        <text>a 3'-end 2'-deoxyribonucleotide-3'-diphospho-5'-guanosine-DNA + H2O = a 3'-end 2'-deoxyribonucleotide 3'-phosphate-DNA + GMP + 2 H(+)</text>
        <dbReference type="Rhea" id="RHEA:52140"/>
        <dbReference type="Rhea" id="RHEA-COMP:13186"/>
        <dbReference type="Rhea" id="RHEA-COMP:13187"/>
        <dbReference type="ChEBI" id="CHEBI:15377"/>
        <dbReference type="ChEBI" id="CHEBI:15378"/>
        <dbReference type="ChEBI" id="CHEBI:58115"/>
        <dbReference type="ChEBI" id="CHEBI:136419"/>
        <dbReference type="ChEBI" id="CHEBI:136420"/>
        <dbReference type="EC" id="3.6.1.72"/>
    </reaction>
</comment>
<feature type="domain" description="Aprataxin C2HE/C2H2/C2HC zinc finger" evidence="21">
    <location>
        <begin position="312"/>
        <end position="369"/>
    </location>
</feature>
<dbReference type="Gene3D" id="3.30.428.10">
    <property type="entry name" value="HIT-like"/>
    <property type="match status" value="1"/>
</dbReference>
<accession>A0A8H3G7T4</accession>
<keyword evidence="5" id="KW-0963">Cytoplasm</keyword>
<evidence type="ECO:0000256" key="4">
    <source>
        <dbReference type="ARBA" id="ARBA00012496"/>
    </source>
</evidence>
<evidence type="ECO:0000256" key="6">
    <source>
        <dbReference type="ARBA" id="ARBA00022723"/>
    </source>
</evidence>
<dbReference type="Pfam" id="PF16278">
    <property type="entry name" value="zf-C2HE"/>
    <property type="match status" value="1"/>
</dbReference>
<keyword evidence="10" id="KW-0238">DNA-binding</keyword>
<evidence type="ECO:0000256" key="8">
    <source>
        <dbReference type="ARBA" id="ARBA00022801"/>
    </source>
</evidence>
<evidence type="ECO:0000256" key="16">
    <source>
        <dbReference type="ARBA" id="ARBA00059438"/>
    </source>
</evidence>
<dbReference type="GO" id="GO:0005737">
    <property type="term" value="C:cytoplasm"/>
    <property type="evidence" value="ECO:0007669"/>
    <property type="project" value="UniProtKB-SubCell"/>
</dbReference>
<evidence type="ECO:0000256" key="10">
    <source>
        <dbReference type="ARBA" id="ARBA00023125"/>
    </source>
</evidence>
<feature type="domain" description="HIT" evidence="20">
    <location>
        <begin position="168"/>
        <end position="297"/>
    </location>
</feature>
<name>A0A8H3G7T4_9LECA</name>
<comment type="function">
    <text evidence="16">DNA-binding protein involved in single-strand DNA break repair, double-strand DNA break repair and base excision repair. Resolves abortive DNA ligation intermediates formed either at base excision sites, or when DNA ligases attempt to repair non-ligatable breaks induced by reactive oxygen species. Catalyzes the release of adenylate groups covalently linked to 5'-phosphate termini, resulting in the production of 5'-phosphate termini that can be efficiently rejoined. Likewise, catalyzes the release of 3'-linked guanosine (DNAppG) and inosine (DNAppI) from DNA, but has higher specific activity with 5'-linked adenosine (AppDNA).</text>
</comment>
<dbReference type="PANTHER" id="PTHR12486:SF4">
    <property type="entry name" value="APRATAXIN"/>
    <property type="match status" value="1"/>
</dbReference>
<dbReference type="SUPFAM" id="SSF54197">
    <property type="entry name" value="HIT-like"/>
    <property type="match status" value="1"/>
</dbReference>